<name>A0ABN3WCF2_STRTU</name>
<protein>
    <submittedName>
        <fullName evidence="1">Uncharacterized protein</fullName>
    </submittedName>
</protein>
<proteinExistence type="predicted"/>
<keyword evidence="2" id="KW-1185">Reference proteome</keyword>
<reference evidence="1 2" key="1">
    <citation type="journal article" date="2019" name="Int. J. Syst. Evol. Microbiol.">
        <title>The Global Catalogue of Microorganisms (GCM) 10K type strain sequencing project: providing services to taxonomists for standard genome sequencing and annotation.</title>
        <authorList>
            <consortium name="The Broad Institute Genomics Platform"/>
            <consortium name="The Broad Institute Genome Sequencing Center for Infectious Disease"/>
            <person name="Wu L."/>
            <person name="Ma J."/>
        </authorList>
    </citation>
    <scope>NUCLEOTIDE SEQUENCE [LARGE SCALE GENOMIC DNA]</scope>
    <source>
        <strain evidence="1 2">JCM 4087</strain>
    </source>
</reference>
<evidence type="ECO:0000313" key="1">
    <source>
        <dbReference type="EMBL" id="GAA2909386.1"/>
    </source>
</evidence>
<dbReference type="InterPro" id="IPR038607">
    <property type="entry name" value="PhoD-like_sf"/>
</dbReference>
<dbReference type="Gene3D" id="3.60.21.70">
    <property type="entry name" value="PhoD-like phosphatase"/>
    <property type="match status" value="1"/>
</dbReference>
<dbReference type="EMBL" id="BAAAXZ010000006">
    <property type="protein sequence ID" value="GAA2909386.1"/>
    <property type="molecule type" value="Genomic_DNA"/>
</dbReference>
<organism evidence="1 2">
    <name type="scientific">Streptomyces thioluteus</name>
    <dbReference type="NCBI Taxonomy" id="66431"/>
    <lineage>
        <taxon>Bacteria</taxon>
        <taxon>Bacillati</taxon>
        <taxon>Actinomycetota</taxon>
        <taxon>Actinomycetes</taxon>
        <taxon>Kitasatosporales</taxon>
        <taxon>Streptomycetaceae</taxon>
        <taxon>Streptomyces</taxon>
    </lineage>
</organism>
<comment type="caution">
    <text evidence="1">The sequence shown here is derived from an EMBL/GenBank/DDBJ whole genome shotgun (WGS) entry which is preliminary data.</text>
</comment>
<gene>
    <name evidence="1" type="ORF">GCM10020221_01760</name>
</gene>
<accession>A0ABN3WCF2</accession>
<sequence>MAWANDVPAKAATYPLSRSVATEFVVTSVTADNLDDTLHALPAATAIKAANRHVKWVDVTPPPAEAGGFSLCRVGVATDQPGP</sequence>
<evidence type="ECO:0000313" key="2">
    <source>
        <dbReference type="Proteomes" id="UP001501102"/>
    </source>
</evidence>
<dbReference type="Proteomes" id="UP001501102">
    <property type="component" value="Unassembled WGS sequence"/>
</dbReference>